<dbReference type="InterPro" id="IPR029442">
    <property type="entry name" value="GyrI-like"/>
</dbReference>
<evidence type="ECO:0000313" key="2">
    <source>
        <dbReference type="EMBL" id="QNM01289.1"/>
    </source>
</evidence>
<dbReference type="InterPro" id="IPR008319">
    <property type="entry name" value="GyrI-like_CCH_Lin2189-like"/>
</dbReference>
<accession>A0A7G9FRV7</accession>
<reference evidence="2 3" key="1">
    <citation type="submission" date="2020-08" db="EMBL/GenBank/DDBJ databases">
        <authorList>
            <person name="Liu C."/>
            <person name="Sun Q."/>
        </authorList>
    </citation>
    <scope>NUCLEOTIDE SEQUENCE [LARGE SCALE GENOMIC DNA]</scope>
    <source>
        <strain evidence="2 3">NSJ-8</strain>
    </source>
</reference>
<name>A0A7G9FRV7_9FIRM</name>
<sequence length="230" mass="26717">MAFDYKKEYKEFYMPKGTPSIVTVPKMNYIAVRGSGNPNDADGEYKQAIGLLYGIAFTIKMSKKEDHQIDGYFDYVVPPLEGFWWQGERRPGDAMLRTDRAGRRDGVSGIDYACKEDFKWISVIRLPDFVTREDFDWAVRKATAKKKQDFSKVEFFSYEEGLCVQCMHIGSYDDEPATVYAMHRFMEEQGYALDITDQRMHHEIYLSDARRVAPEKLKTVVRHPIKTMGK</sequence>
<dbReference type="RefSeq" id="WP_249325278.1">
    <property type="nucleotide sequence ID" value="NZ_CP060633.1"/>
</dbReference>
<evidence type="ECO:0000259" key="1">
    <source>
        <dbReference type="Pfam" id="PF06445"/>
    </source>
</evidence>
<protein>
    <submittedName>
        <fullName evidence="2">GyrI-like domain-containing protein</fullName>
    </submittedName>
</protein>
<dbReference type="KEGG" id="ssun:H9Q77_09100"/>
<feature type="domain" description="GyrI-like small molecule binding" evidence="1">
    <location>
        <begin position="148"/>
        <end position="226"/>
    </location>
</feature>
<gene>
    <name evidence="2" type="ORF">H9Q77_09100</name>
</gene>
<organism evidence="2 3">
    <name type="scientific">Simiaoa sunii</name>
    <dbReference type="NCBI Taxonomy" id="2763672"/>
    <lineage>
        <taxon>Bacteria</taxon>
        <taxon>Bacillati</taxon>
        <taxon>Bacillota</taxon>
        <taxon>Clostridia</taxon>
        <taxon>Lachnospirales</taxon>
        <taxon>Lachnospiraceae</taxon>
        <taxon>Simiaoa</taxon>
    </lineage>
</organism>
<dbReference type="EMBL" id="CP060633">
    <property type="protein sequence ID" value="QNM01289.1"/>
    <property type="molecule type" value="Genomic_DNA"/>
</dbReference>
<proteinExistence type="predicted"/>
<keyword evidence="3" id="KW-1185">Reference proteome</keyword>
<dbReference type="Gene3D" id="3.20.80.10">
    <property type="entry name" value="Regulatory factor, effector binding domain"/>
    <property type="match status" value="1"/>
</dbReference>
<evidence type="ECO:0000313" key="3">
    <source>
        <dbReference type="Proteomes" id="UP000515981"/>
    </source>
</evidence>
<dbReference type="AlphaFoldDB" id="A0A7G9FRV7"/>
<dbReference type="Pfam" id="PF06445">
    <property type="entry name" value="GyrI-like"/>
    <property type="match status" value="1"/>
</dbReference>
<dbReference type="Proteomes" id="UP000515981">
    <property type="component" value="Chromosome"/>
</dbReference>
<dbReference type="SUPFAM" id="SSF55136">
    <property type="entry name" value="Probable bacterial effector-binding domain"/>
    <property type="match status" value="1"/>
</dbReference>
<dbReference type="InterPro" id="IPR011256">
    <property type="entry name" value="Reg_factor_effector_dom_sf"/>
</dbReference>
<dbReference type="PIRSF" id="PIRSF031644">
    <property type="entry name" value="UCP031644"/>
    <property type="match status" value="1"/>
</dbReference>